<evidence type="ECO:0000259" key="9">
    <source>
        <dbReference type="Pfam" id="PF01850"/>
    </source>
</evidence>
<evidence type="ECO:0000256" key="5">
    <source>
        <dbReference type="ARBA" id="ARBA00022801"/>
    </source>
</evidence>
<dbReference type="InterPro" id="IPR002716">
    <property type="entry name" value="PIN_dom"/>
</dbReference>
<evidence type="ECO:0000313" key="11">
    <source>
        <dbReference type="Proteomes" id="UP000186406"/>
    </source>
</evidence>
<keyword evidence="5 8" id="KW-0378">Hydrolase</keyword>
<dbReference type="PANTHER" id="PTHR33653:SF1">
    <property type="entry name" value="RIBONUCLEASE VAPC2"/>
    <property type="match status" value="1"/>
</dbReference>
<name>A0A1M7ZN54_9HYPH</name>
<keyword evidence="3 8" id="KW-0540">Nuclease</keyword>
<keyword evidence="4 8" id="KW-0479">Metal-binding</keyword>
<dbReference type="Proteomes" id="UP000186406">
    <property type="component" value="Unassembled WGS sequence"/>
</dbReference>
<keyword evidence="8" id="KW-0800">Toxin</keyword>
<evidence type="ECO:0000256" key="1">
    <source>
        <dbReference type="ARBA" id="ARBA00001946"/>
    </source>
</evidence>
<dbReference type="RefSeq" id="WP_073630117.1">
    <property type="nucleotide sequence ID" value="NZ_FRXO01000006.1"/>
</dbReference>
<reference evidence="10 11" key="1">
    <citation type="submission" date="2016-12" db="EMBL/GenBank/DDBJ databases">
        <authorList>
            <person name="Song W.-J."/>
            <person name="Kurnit D.M."/>
        </authorList>
    </citation>
    <scope>NUCLEOTIDE SEQUENCE [LARGE SCALE GENOMIC DNA]</scope>
    <source>
        <strain evidence="10 11">DSM 19599</strain>
    </source>
</reference>
<dbReference type="EMBL" id="FRXO01000006">
    <property type="protein sequence ID" value="SHO66340.1"/>
    <property type="molecule type" value="Genomic_DNA"/>
</dbReference>
<evidence type="ECO:0000256" key="3">
    <source>
        <dbReference type="ARBA" id="ARBA00022722"/>
    </source>
</evidence>
<keyword evidence="11" id="KW-1185">Reference proteome</keyword>
<dbReference type="Gene3D" id="3.40.50.1010">
    <property type="entry name" value="5'-nuclease"/>
    <property type="match status" value="1"/>
</dbReference>
<dbReference type="PANTHER" id="PTHR33653">
    <property type="entry name" value="RIBONUCLEASE VAPC2"/>
    <property type="match status" value="1"/>
</dbReference>
<dbReference type="STRING" id="1123029.SAMN02745172_02999"/>
<dbReference type="OrthoDB" id="32625at2"/>
<dbReference type="InterPro" id="IPR050556">
    <property type="entry name" value="Type_II_TA_system_RNase"/>
</dbReference>
<organism evidence="10 11">
    <name type="scientific">Pseudoxanthobacter soli DSM 19599</name>
    <dbReference type="NCBI Taxonomy" id="1123029"/>
    <lineage>
        <taxon>Bacteria</taxon>
        <taxon>Pseudomonadati</taxon>
        <taxon>Pseudomonadota</taxon>
        <taxon>Alphaproteobacteria</taxon>
        <taxon>Hyphomicrobiales</taxon>
        <taxon>Segnochrobactraceae</taxon>
        <taxon>Pseudoxanthobacter</taxon>
    </lineage>
</organism>
<dbReference type="GO" id="GO:0004540">
    <property type="term" value="F:RNA nuclease activity"/>
    <property type="evidence" value="ECO:0007669"/>
    <property type="project" value="InterPro"/>
</dbReference>
<evidence type="ECO:0000256" key="2">
    <source>
        <dbReference type="ARBA" id="ARBA00022649"/>
    </source>
</evidence>
<evidence type="ECO:0000256" key="6">
    <source>
        <dbReference type="ARBA" id="ARBA00022842"/>
    </source>
</evidence>
<sequence>MIAVDTSALMAIVLNEPGADACAAALAAADRLVVSAGTAAEALIVAGRRNIGAEMARLLDGLGCEVVSVTAASAVRIAEAYERWGKGIHPAGLNFGDCFAYEVAKAHGCPLLFVGDDFARTDVESAL</sequence>
<proteinExistence type="inferred from homology"/>
<accession>A0A1M7ZN54</accession>
<keyword evidence="6 8" id="KW-0460">Magnesium</keyword>
<dbReference type="GO" id="GO:0000287">
    <property type="term" value="F:magnesium ion binding"/>
    <property type="evidence" value="ECO:0007669"/>
    <property type="project" value="UniProtKB-UniRule"/>
</dbReference>
<feature type="binding site" evidence="8">
    <location>
        <position position="5"/>
    </location>
    <ligand>
        <name>Mg(2+)</name>
        <dbReference type="ChEBI" id="CHEBI:18420"/>
    </ligand>
</feature>
<dbReference type="Pfam" id="PF01850">
    <property type="entry name" value="PIN"/>
    <property type="match status" value="1"/>
</dbReference>
<comment type="function">
    <text evidence="8">Toxic component of a toxin-antitoxin (TA) system. An RNase.</text>
</comment>
<dbReference type="HAMAP" id="MF_00265">
    <property type="entry name" value="VapC_Nob1"/>
    <property type="match status" value="1"/>
</dbReference>
<evidence type="ECO:0000313" key="10">
    <source>
        <dbReference type="EMBL" id="SHO66340.1"/>
    </source>
</evidence>
<protein>
    <recommendedName>
        <fullName evidence="8">Ribonuclease VapC</fullName>
        <shortName evidence="8">RNase VapC</shortName>
        <ecNumber evidence="8">3.1.-.-</ecNumber>
    </recommendedName>
    <alternativeName>
        <fullName evidence="8">Toxin VapC</fullName>
    </alternativeName>
</protein>
<dbReference type="CDD" id="cd09871">
    <property type="entry name" value="PIN_MtVapC28-VapC30-like"/>
    <property type="match status" value="1"/>
</dbReference>
<dbReference type="SUPFAM" id="SSF88723">
    <property type="entry name" value="PIN domain-like"/>
    <property type="match status" value="1"/>
</dbReference>
<dbReference type="InterPro" id="IPR029060">
    <property type="entry name" value="PIN-like_dom_sf"/>
</dbReference>
<dbReference type="InterPro" id="IPR022907">
    <property type="entry name" value="VapC_family"/>
</dbReference>
<gene>
    <name evidence="8" type="primary">vapC</name>
    <name evidence="10" type="ORF">SAMN02745172_02999</name>
</gene>
<dbReference type="AlphaFoldDB" id="A0A1M7ZN54"/>
<comment type="similarity">
    <text evidence="7 8">Belongs to the PINc/VapC protein family.</text>
</comment>
<keyword evidence="2 8" id="KW-1277">Toxin-antitoxin system</keyword>
<feature type="binding site" evidence="8">
    <location>
        <position position="97"/>
    </location>
    <ligand>
        <name>Mg(2+)</name>
        <dbReference type="ChEBI" id="CHEBI:18420"/>
    </ligand>
</feature>
<comment type="cofactor">
    <cofactor evidence="1 8">
        <name>Mg(2+)</name>
        <dbReference type="ChEBI" id="CHEBI:18420"/>
    </cofactor>
</comment>
<dbReference type="GO" id="GO:0016787">
    <property type="term" value="F:hydrolase activity"/>
    <property type="evidence" value="ECO:0007669"/>
    <property type="project" value="UniProtKB-KW"/>
</dbReference>
<evidence type="ECO:0000256" key="7">
    <source>
        <dbReference type="ARBA" id="ARBA00038093"/>
    </source>
</evidence>
<evidence type="ECO:0000256" key="4">
    <source>
        <dbReference type="ARBA" id="ARBA00022723"/>
    </source>
</evidence>
<evidence type="ECO:0000256" key="8">
    <source>
        <dbReference type="HAMAP-Rule" id="MF_00265"/>
    </source>
</evidence>
<dbReference type="GO" id="GO:0090729">
    <property type="term" value="F:toxin activity"/>
    <property type="evidence" value="ECO:0007669"/>
    <property type="project" value="UniProtKB-KW"/>
</dbReference>
<feature type="domain" description="PIN" evidence="9">
    <location>
        <begin position="2"/>
        <end position="122"/>
    </location>
</feature>
<dbReference type="EC" id="3.1.-.-" evidence="8"/>